<dbReference type="InterPro" id="IPR045309">
    <property type="entry name" value="ABA2-like"/>
</dbReference>
<dbReference type="FunFam" id="3.40.50.720:FF:000084">
    <property type="entry name" value="Short-chain dehydrogenase reductase"/>
    <property type="match status" value="2"/>
</dbReference>
<dbReference type="GO" id="GO:0009807">
    <property type="term" value="P:lignan biosynthetic process"/>
    <property type="evidence" value="ECO:0007669"/>
    <property type="project" value="UniProtKB-ARBA"/>
</dbReference>
<dbReference type="CDD" id="cd05326">
    <property type="entry name" value="secoisolariciresinol-DH_like_SDR_c"/>
    <property type="match status" value="1"/>
</dbReference>
<dbReference type="PRINTS" id="PR00081">
    <property type="entry name" value="GDHRDH"/>
</dbReference>
<dbReference type="Pfam" id="PF00106">
    <property type="entry name" value="adh_short"/>
    <property type="match status" value="1"/>
</dbReference>
<dbReference type="Gramene" id="RZC78328">
    <property type="protein sequence ID" value="RZC78328"/>
    <property type="gene ID" value="C5167_002528"/>
</dbReference>
<evidence type="ECO:0000256" key="1">
    <source>
        <dbReference type="ARBA" id="ARBA00006484"/>
    </source>
</evidence>
<sequence length="521" mass="54924">MSTSHGALFEAPIAKRLHGKVAIITGGASGIGESTARLFVHYGAKVVIADIQDDLGQSICKDVDPTGQIISYIHCDVTQEADLENLVDSTIEKHGKLDIMYNNAGIAGAFGKSIVDTSFEEFKKVIDVNVLGSFLGAKHAARVMIPAKKGCILFTSSVASIIAGETPNPYTTSKHAIVGLTKNLCVELGQYGIRVNCISPFALPTPLLTNAVNMEASTLEAAVYESAVLKGTFIKTEDVAEAAVYLCSDESKYVNGLNLVVDGGYATTNPTFSTSLKASLKLQGKVAIITGGASGIGESTARLFIRYGAKVVIADIQDELGQSVCKDVDPTGKTISYVHCDVTKETDLENLVDSTIEKHGKLDIMYNNAGIAGAFGSSIVDTDFEEFKRVIDVNVLGSFLGAKHAARVMIPSKKGCILFTSSVASVIAGQYGIRVNCISPFALATPLLTNAANMEASALEAAIYKSAVLKGTFITTEDIAEAAVYLCSDESKYVSGLNLVVDGGYATTNPSFSTSLKTSLK</sequence>
<dbReference type="OMA" id="CFCRTRA"/>
<accession>A0A4Y7L1L8</accession>
<evidence type="ECO:0000313" key="5">
    <source>
        <dbReference type="EMBL" id="RZC78328.1"/>
    </source>
</evidence>
<dbReference type="NCBIfam" id="NF005559">
    <property type="entry name" value="PRK07231.1"/>
    <property type="match status" value="1"/>
</dbReference>
<dbReference type="SUPFAM" id="SSF51735">
    <property type="entry name" value="NAD(P)-binding Rossmann-fold domains"/>
    <property type="match status" value="2"/>
</dbReference>
<evidence type="ECO:0000313" key="6">
    <source>
        <dbReference type="Proteomes" id="UP000316621"/>
    </source>
</evidence>
<dbReference type="PANTHER" id="PTHR43180:SF45">
    <property type="entry name" value="SECOISOLARICIRESINOL DEHYDROGENASE-LIKE ISOFORM X1"/>
    <property type="match status" value="1"/>
</dbReference>
<reference evidence="5 6" key="1">
    <citation type="journal article" date="2018" name="Science">
        <title>The opium poppy genome and morphinan production.</title>
        <authorList>
            <person name="Guo L."/>
            <person name="Winzer T."/>
            <person name="Yang X."/>
            <person name="Li Y."/>
            <person name="Ning Z."/>
            <person name="He Z."/>
            <person name="Teodor R."/>
            <person name="Lu Y."/>
            <person name="Bowser T.A."/>
            <person name="Graham I.A."/>
            <person name="Ye K."/>
        </authorList>
    </citation>
    <scope>NUCLEOTIDE SEQUENCE [LARGE SCALE GENOMIC DNA]</scope>
    <source>
        <strain evidence="6">cv. HN1</strain>
        <tissue evidence="5">Leaves</tissue>
    </source>
</reference>
<dbReference type="STRING" id="3469.A0A4Y7L1L8"/>
<gene>
    <name evidence="5" type="ORF">C5167_002528</name>
</gene>
<dbReference type="EC" id="1.1.1.331" evidence="3"/>
<dbReference type="PRINTS" id="PR00080">
    <property type="entry name" value="SDRFAMILY"/>
</dbReference>
<evidence type="ECO:0000256" key="3">
    <source>
        <dbReference type="ARBA" id="ARBA00066949"/>
    </source>
</evidence>
<dbReference type="EMBL" id="CM010723">
    <property type="protein sequence ID" value="RZC78328.1"/>
    <property type="molecule type" value="Genomic_DNA"/>
</dbReference>
<comment type="similarity">
    <text evidence="1">Belongs to the short-chain dehydrogenases/reductases (SDR) family.</text>
</comment>
<dbReference type="Pfam" id="PF13561">
    <property type="entry name" value="adh_short_C2"/>
    <property type="match status" value="2"/>
</dbReference>
<proteinExistence type="inferred from homology"/>
<dbReference type="InterPro" id="IPR002347">
    <property type="entry name" value="SDR_fam"/>
</dbReference>
<name>A0A4Y7L1L8_PAPSO</name>
<dbReference type="InterPro" id="IPR036291">
    <property type="entry name" value="NAD(P)-bd_dom_sf"/>
</dbReference>
<keyword evidence="2" id="KW-0560">Oxidoreductase</keyword>
<evidence type="ECO:0000256" key="2">
    <source>
        <dbReference type="ARBA" id="ARBA00023002"/>
    </source>
</evidence>
<organism evidence="5 6">
    <name type="scientific">Papaver somniferum</name>
    <name type="common">Opium poppy</name>
    <dbReference type="NCBI Taxonomy" id="3469"/>
    <lineage>
        <taxon>Eukaryota</taxon>
        <taxon>Viridiplantae</taxon>
        <taxon>Streptophyta</taxon>
        <taxon>Embryophyta</taxon>
        <taxon>Tracheophyta</taxon>
        <taxon>Spermatophyta</taxon>
        <taxon>Magnoliopsida</taxon>
        <taxon>Ranunculales</taxon>
        <taxon>Papaveraceae</taxon>
        <taxon>Papaveroideae</taxon>
        <taxon>Papaver</taxon>
    </lineage>
</organism>
<dbReference type="PANTHER" id="PTHR43180">
    <property type="entry name" value="3-OXOACYL-(ACYL-CARRIER-PROTEIN) REDUCTASE (AFU_ORTHOLOGUE AFUA_6G11210)"/>
    <property type="match status" value="1"/>
</dbReference>
<dbReference type="AlphaFoldDB" id="A0A4Y7L1L8"/>
<dbReference type="GO" id="GO:0120529">
    <property type="term" value="F:secoisolariciresinol dehydrogenase activity"/>
    <property type="evidence" value="ECO:0007669"/>
    <property type="project" value="UniProtKB-EC"/>
</dbReference>
<dbReference type="Gene3D" id="3.40.50.720">
    <property type="entry name" value="NAD(P)-binding Rossmann-like Domain"/>
    <property type="match status" value="2"/>
</dbReference>
<keyword evidence="6" id="KW-1185">Reference proteome</keyword>
<evidence type="ECO:0000256" key="4">
    <source>
        <dbReference type="ARBA" id="ARBA00071098"/>
    </source>
</evidence>
<protein>
    <recommendedName>
        <fullName evidence="4">Secoisolariciresinol dehydrogenase</fullName>
        <ecNumber evidence="3">1.1.1.331</ecNumber>
    </recommendedName>
</protein>
<dbReference type="Proteomes" id="UP000316621">
    <property type="component" value="Chromosome 9"/>
</dbReference>